<feature type="transmembrane region" description="Helical" evidence="5">
    <location>
        <begin position="749"/>
        <end position="772"/>
    </location>
</feature>
<feature type="domain" description="SWIM-type" evidence="6">
    <location>
        <begin position="540"/>
        <end position="576"/>
    </location>
</feature>
<keyword evidence="2 4" id="KW-0863">Zinc-finger</keyword>
<proteinExistence type="predicted"/>
<comment type="caution">
    <text evidence="7">The sequence shown here is derived from an EMBL/GenBank/DDBJ whole genome shotgun (WGS) entry which is preliminary data.</text>
</comment>
<evidence type="ECO:0000256" key="5">
    <source>
        <dbReference type="SAM" id="Phobius"/>
    </source>
</evidence>
<keyword evidence="5" id="KW-0472">Membrane</keyword>
<dbReference type="Proteomes" id="UP001324115">
    <property type="component" value="Unassembled WGS sequence"/>
</dbReference>
<organism evidence="7 8">
    <name type="scientific">Quercus rubra</name>
    <name type="common">Northern red oak</name>
    <name type="synonym">Quercus borealis</name>
    <dbReference type="NCBI Taxonomy" id="3512"/>
    <lineage>
        <taxon>Eukaryota</taxon>
        <taxon>Viridiplantae</taxon>
        <taxon>Streptophyta</taxon>
        <taxon>Embryophyta</taxon>
        <taxon>Tracheophyta</taxon>
        <taxon>Spermatophyta</taxon>
        <taxon>Magnoliopsida</taxon>
        <taxon>eudicotyledons</taxon>
        <taxon>Gunneridae</taxon>
        <taxon>Pentapetalae</taxon>
        <taxon>rosids</taxon>
        <taxon>fabids</taxon>
        <taxon>Fagales</taxon>
        <taxon>Fagaceae</taxon>
        <taxon>Quercus</taxon>
    </lineage>
</organism>
<dbReference type="Pfam" id="PF10551">
    <property type="entry name" value="MULE"/>
    <property type="match status" value="1"/>
</dbReference>
<dbReference type="PROSITE" id="PS50966">
    <property type="entry name" value="ZF_SWIM"/>
    <property type="match status" value="1"/>
</dbReference>
<evidence type="ECO:0000256" key="1">
    <source>
        <dbReference type="ARBA" id="ARBA00022723"/>
    </source>
</evidence>
<evidence type="ECO:0000313" key="8">
    <source>
        <dbReference type="Proteomes" id="UP001324115"/>
    </source>
</evidence>
<reference evidence="7 8" key="1">
    <citation type="journal article" date="2023" name="G3 (Bethesda)">
        <title>A haplotype-resolved chromosome-scale genome for Quercus rubra L. provides insights into the genetics of adaptive traits for red oak species.</title>
        <authorList>
            <person name="Kapoor B."/>
            <person name="Jenkins J."/>
            <person name="Schmutz J."/>
            <person name="Zhebentyayeva T."/>
            <person name="Kuelheim C."/>
            <person name="Coggeshall M."/>
            <person name="Heim C."/>
            <person name="Lasky J.R."/>
            <person name="Leites L."/>
            <person name="Islam-Faridi N."/>
            <person name="Romero-Severson J."/>
            <person name="DeLeo V.L."/>
            <person name="Lucas S.M."/>
            <person name="Lazic D."/>
            <person name="Gailing O."/>
            <person name="Carlson J."/>
            <person name="Staton M."/>
        </authorList>
    </citation>
    <scope>NUCLEOTIDE SEQUENCE [LARGE SCALE GENOMIC DNA]</scope>
    <source>
        <strain evidence="7">Pseudo-F2</strain>
    </source>
</reference>
<name>A0AAN7FJY5_QUERU</name>
<keyword evidence="8" id="KW-1185">Reference proteome</keyword>
<feature type="transmembrane region" description="Helical" evidence="5">
    <location>
        <begin position="779"/>
        <end position="798"/>
    </location>
</feature>
<evidence type="ECO:0000256" key="2">
    <source>
        <dbReference type="ARBA" id="ARBA00022771"/>
    </source>
</evidence>
<dbReference type="GO" id="GO:0008270">
    <property type="term" value="F:zinc ion binding"/>
    <property type="evidence" value="ECO:0007669"/>
    <property type="project" value="UniProtKB-KW"/>
</dbReference>
<dbReference type="AlphaFoldDB" id="A0AAN7FJY5"/>
<dbReference type="PANTHER" id="PTHR47718">
    <property type="entry name" value="OS01G0519700 PROTEIN"/>
    <property type="match status" value="1"/>
</dbReference>
<dbReference type="EMBL" id="JAXUIC010000003">
    <property type="protein sequence ID" value="KAK4595278.1"/>
    <property type="molecule type" value="Genomic_DNA"/>
</dbReference>
<accession>A0AAN7FJY5</accession>
<dbReference type="InterPro" id="IPR006564">
    <property type="entry name" value="Znf_PMZ"/>
</dbReference>
<evidence type="ECO:0000256" key="3">
    <source>
        <dbReference type="ARBA" id="ARBA00022833"/>
    </source>
</evidence>
<evidence type="ECO:0000313" key="7">
    <source>
        <dbReference type="EMBL" id="KAK4595278.1"/>
    </source>
</evidence>
<gene>
    <name evidence="7" type="ORF">RGQ29_013638</name>
</gene>
<keyword evidence="3" id="KW-0862">Zinc</keyword>
<sequence>MEKDGKSNLEEVVSIDLEKDTTPKIGENADTKEDITPKIGMEFDSEDEAYLYYNIYAGYVGFSIRRDWLNRSKTDKTTIISRKFCCFKAGYKKEVAYDGKKSRMELRCGCEAQMVISRQKNGKYRITLFEAKHNHEVVTPRSKHKLPSQRKISAAQAAEAELANRSGIRQKLVFEFMSKQAGGRENLGFTLKDISNHLQSKRMREMKEGEAFTLIHYFEMRKSENASFFYEIQLDVDDQITNIFWADPKMVVDYDLFGDVVCFDTTYRTNKNRRPLAPIIGVNHHRQTVVFGAALLYDETAETFSWLFRTLLKAMCGKKPVTIFTDQDPAMAKAIAEVLPESHHRLCRWHIYQNALKKLNRYFQSSNSFAAEFKSCMCDHEYEDDFFQAWESMLDKHGLQENSWLKFIFEVREKWAMVYGRNHFCANMTTTQLSESFNSRLRHYLKSTNNVLEFFSHFERLLEDLRHNELDSNYDMSQRLPVLRVEVLLLKNSRDVYTPKIFTFFQEEYKKSLDMVVNTCYDISPLFEYKVCMYGCTREHKVIFNSTDQTVVCSCNKFEFAGFLCSHALKVLDIQNIKLLPSRYILKRWTKQARVGCVLDSYGCIVKEDPKLDITNRYKDLCRNAVNIASKVAETEEASVFLAKKMVELNLDVERILKKKTDLPSNEIGMDPSHNEHVDVASVISAYKATGIKKKIGTSRVKGRPKSFIEKGSRKRKHACGETHVTSTTVNIPASLSVDYTQVTQWDTAIFSLCIGFSVLGSCWISALGRFLHWVAAGFLHWIAAACNVWAAVFLMQLHQLHSLNRLACVSDVESGNKYMCT</sequence>
<keyword evidence="1" id="KW-0479">Metal-binding</keyword>
<dbReference type="SMART" id="SM00575">
    <property type="entry name" value="ZnF_PMZ"/>
    <property type="match status" value="1"/>
</dbReference>
<keyword evidence="5" id="KW-0812">Transmembrane</keyword>
<dbReference type="PANTHER" id="PTHR47718:SF8">
    <property type="entry name" value="PROTEIN FAR1-RELATED SEQUENCE"/>
    <property type="match status" value="1"/>
</dbReference>
<dbReference type="Pfam" id="PF04434">
    <property type="entry name" value="SWIM"/>
    <property type="match status" value="1"/>
</dbReference>
<dbReference type="Pfam" id="PF03101">
    <property type="entry name" value="FAR1"/>
    <property type="match status" value="1"/>
</dbReference>
<keyword evidence="5" id="KW-1133">Transmembrane helix</keyword>
<evidence type="ECO:0000259" key="6">
    <source>
        <dbReference type="PROSITE" id="PS50966"/>
    </source>
</evidence>
<evidence type="ECO:0000256" key="4">
    <source>
        <dbReference type="PROSITE-ProRule" id="PRU00325"/>
    </source>
</evidence>
<protein>
    <recommendedName>
        <fullName evidence="6">SWIM-type domain-containing protein</fullName>
    </recommendedName>
</protein>
<dbReference type="InterPro" id="IPR007527">
    <property type="entry name" value="Znf_SWIM"/>
</dbReference>
<dbReference type="InterPro" id="IPR004330">
    <property type="entry name" value="FAR1_DNA_bnd_dom"/>
</dbReference>
<dbReference type="InterPro" id="IPR018289">
    <property type="entry name" value="MULE_transposase_dom"/>
</dbReference>